<keyword evidence="1" id="KW-0472">Membrane</keyword>
<dbReference type="AlphaFoldDB" id="A0A067MPB0"/>
<accession>A0A067MPB0</accession>
<feature type="transmembrane region" description="Helical" evidence="1">
    <location>
        <begin position="41"/>
        <end position="59"/>
    </location>
</feature>
<dbReference type="EMBL" id="KL198044">
    <property type="protein sequence ID" value="KDQ13411.1"/>
    <property type="molecule type" value="Genomic_DNA"/>
</dbReference>
<organism evidence="2 3">
    <name type="scientific">Botryobasidium botryosum (strain FD-172 SS1)</name>
    <dbReference type="NCBI Taxonomy" id="930990"/>
    <lineage>
        <taxon>Eukaryota</taxon>
        <taxon>Fungi</taxon>
        <taxon>Dikarya</taxon>
        <taxon>Basidiomycota</taxon>
        <taxon>Agaricomycotina</taxon>
        <taxon>Agaricomycetes</taxon>
        <taxon>Cantharellales</taxon>
        <taxon>Botryobasidiaceae</taxon>
        <taxon>Botryobasidium</taxon>
    </lineage>
</organism>
<evidence type="ECO:0008006" key="4">
    <source>
        <dbReference type="Google" id="ProtNLM"/>
    </source>
</evidence>
<evidence type="ECO:0000313" key="3">
    <source>
        <dbReference type="Proteomes" id="UP000027195"/>
    </source>
</evidence>
<reference evidence="3" key="1">
    <citation type="journal article" date="2014" name="Proc. Natl. Acad. Sci. U.S.A.">
        <title>Extensive sampling of basidiomycete genomes demonstrates inadequacy of the white-rot/brown-rot paradigm for wood decay fungi.</title>
        <authorList>
            <person name="Riley R."/>
            <person name="Salamov A.A."/>
            <person name="Brown D.W."/>
            <person name="Nagy L.G."/>
            <person name="Floudas D."/>
            <person name="Held B.W."/>
            <person name="Levasseur A."/>
            <person name="Lombard V."/>
            <person name="Morin E."/>
            <person name="Otillar R."/>
            <person name="Lindquist E.A."/>
            <person name="Sun H."/>
            <person name="LaButti K.M."/>
            <person name="Schmutz J."/>
            <person name="Jabbour D."/>
            <person name="Luo H."/>
            <person name="Baker S.E."/>
            <person name="Pisabarro A.G."/>
            <person name="Walton J.D."/>
            <person name="Blanchette R.A."/>
            <person name="Henrissat B."/>
            <person name="Martin F."/>
            <person name="Cullen D."/>
            <person name="Hibbett D.S."/>
            <person name="Grigoriev I.V."/>
        </authorList>
    </citation>
    <scope>NUCLEOTIDE SEQUENCE [LARGE SCALE GENOMIC DNA]</scope>
    <source>
        <strain evidence="3">FD-172 SS1</strain>
    </source>
</reference>
<dbReference type="STRING" id="930990.A0A067MPB0"/>
<sequence>MDARSPVSAVFLLHIALEIPIAIQGIWAPHQLPFIDMTNTTLLYAALSLSACLAALLVYPLPEFLPGKRALALTFLVYHSILSTVLIQSPRFIPHSFGSYAENWNFTPEILWASLHGFLSIGFVAWWQTTLKYAKSAKNYKMN</sequence>
<keyword evidence="1" id="KW-1133">Transmembrane helix</keyword>
<feature type="transmembrane region" description="Helical" evidence="1">
    <location>
        <begin position="110"/>
        <end position="127"/>
    </location>
</feature>
<dbReference type="InParanoid" id="A0A067MPB0"/>
<dbReference type="Proteomes" id="UP000027195">
    <property type="component" value="Unassembled WGS sequence"/>
</dbReference>
<proteinExistence type="predicted"/>
<keyword evidence="1" id="KW-0812">Transmembrane</keyword>
<evidence type="ECO:0000256" key="1">
    <source>
        <dbReference type="SAM" id="Phobius"/>
    </source>
</evidence>
<feature type="transmembrane region" description="Helical" evidence="1">
    <location>
        <begin position="71"/>
        <end position="90"/>
    </location>
</feature>
<name>A0A067MPB0_BOTB1</name>
<keyword evidence="3" id="KW-1185">Reference proteome</keyword>
<dbReference type="HOGENOM" id="CLU_144328_0_0_1"/>
<dbReference type="OrthoDB" id="2550823at2759"/>
<gene>
    <name evidence="2" type="ORF">BOTBODRAFT_175714</name>
</gene>
<evidence type="ECO:0000313" key="2">
    <source>
        <dbReference type="EMBL" id="KDQ13411.1"/>
    </source>
</evidence>
<protein>
    <recommendedName>
        <fullName evidence="4">EXPERA domain-containing protein</fullName>
    </recommendedName>
</protein>